<comment type="caution">
    <text evidence="2">The sequence shown here is derived from an EMBL/GenBank/DDBJ whole genome shotgun (WGS) entry which is preliminary data.</text>
</comment>
<proteinExistence type="predicted"/>
<dbReference type="RefSeq" id="WP_050664472.1">
    <property type="nucleotide sequence ID" value="NZ_CP118494.1"/>
</dbReference>
<reference evidence="3" key="1">
    <citation type="submission" date="2015-07" db="EMBL/GenBank/DDBJ databases">
        <title>Draft Genome Sequence of Roseovarius tolerans EL-164, a producer of N-Acylated Alanine Methyl Esters (NAMEs).</title>
        <authorList>
            <person name="Voget S."/>
            <person name="Bruns H."/>
            <person name="Wagner-Doebler I."/>
            <person name="Schulz S."/>
            <person name="Daniel R."/>
        </authorList>
    </citation>
    <scope>NUCLEOTIDE SEQUENCE [LARGE SCALE GENOMIC DNA]</scope>
    <source>
        <strain evidence="3">EL-164</strain>
    </source>
</reference>
<dbReference type="OrthoDB" id="7508312at2"/>
<keyword evidence="3" id="KW-1185">Reference proteome</keyword>
<dbReference type="Gene3D" id="1.20.120.30">
    <property type="entry name" value="Aspartate receptor, ligand-binding domain"/>
    <property type="match status" value="1"/>
</dbReference>
<dbReference type="AlphaFoldDB" id="A0A0L6CPU2"/>
<dbReference type="EMBL" id="LGVV01000108">
    <property type="protein sequence ID" value="KNX39789.1"/>
    <property type="molecule type" value="Genomic_DNA"/>
</dbReference>
<organism evidence="2 3">
    <name type="scientific">Roseovarius tolerans</name>
    <dbReference type="NCBI Taxonomy" id="74031"/>
    <lineage>
        <taxon>Bacteria</taxon>
        <taxon>Pseudomonadati</taxon>
        <taxon>Pseudomonadota</taxon>
        <taxon>Alphaproteobacteria</taxon>
        <taxon>Rhodobacterales</taxon>
        <taxon>Roseobacteraceae</taxon>
        <taxon>Roseovarius</taxon>
    </lineage>
</organism>
<sequence length="122" mass="13289">MTDLALYDNLTDAIGAHGAWKFRLRAAIRKGADEALVAQAGDHHGCAFGRWLDSLPSDVRLEQEASETIVRHAAFHRAASRAAQLIKQGRPDAASDMLEADFTEASQALTAAVSRWRMTASR</sequence>
<protein>
    <submittedName>
        <fullName evidence="2">Diguanylate cyclase</fullName>
    </submittedName>
</protein>
<dbReference type="Proteomes" id="UP000037046">
    <property type="component" value="Unassembled WGS sequence"/>
</dbReference>
<evidence type="ECO:0000259" key="1">
    <source>
        <dbReference type="Pfam" id="PF13682"/>
    </source>
</evidence>
<dbReference type="InterPro" id="IPR025991">
    <property type="entry name" value="Chemoreceptor_zinc-bind_dom"/>
</dbReference>
<dbReference type="Pfam" id="PF13682">
    <property type="entry name" value="CZB"/>
    <property type="match status" value="1"/>
</dbReference>
<dbReference type="STRING" id="74031.SAMN04488077_11174"/>
<feature type="domain" description="Chemoreceptor zinc-binding" evidence="1">
    <location>
        <begin position="17"/>
        <end position="82"/>
    </location>
</feature>
<dbReference type="PATRIC" id="fig|74031.6.peg.3783"/>
<evidence type="ECO:0000313" key="3">
    <source>
        <dbReference type="Proteomes" id="UP000037046"/>
    </source>
</evidence>
<gene>
    <name evidence="2" type="ORF">ROTO_36770</name>
</gene>
<name>A0A0L6CPU2_9RHOB</name>
<evidence type="ECO:0000313" key="2">
    <source>
        <dbReference type="EMBL" id="KNX39789.1"/>
    </source>
</evidence>
<accession>A0A0L6CPU2</accession>